<dbReference type="Pfam" id="PF04542">
    <property type="entry name" value="Sigma70_r2"/>
    <property type="match status" value="1"/>
</dbReference>
<dbReference type="InterPro" id="IPR036388">
    <property type="entry name" value="WH-like_DNA-bd_sf"/>
</dbReference>
<evidence type="ECO:0000256" key="3">
    <source>
        <dbReference type="ARBA" id="ARBA00023082"/>
    </source>
</evidence>
<dbReference type="PANTHER" id="PTHR43133:SF46">
    <property type="entry name" value="RNA POLYMERASE SIGMA-70 FACTOR ECF SUBFAMILY"/>
    <property type="match status" value="1"/>
</dbReference>
<evidence type="ECO:0000256" key="4">
    <source>
        <dbReference type="ARBA" id="ARBA00023163"/>
    </source>
</evidence>
<keyword evidence="2" id="KW-0805">Transcription regulation</keyword>
<sequence length="190" mass="22157">MKSPLVKQEKVSAIHAKGIEHLFFGCLDQNPKIQRELFDRMSEKMLAVCLKYIKETTAAEDVLIIAFRKIFDRIVQFRQQGSFEGWIRRIVVNECLMYLEKQRNFYKQTGLEKIYPTANQSGPSDYLDWEDLGKILLSLPNGYRKVFELFVLEGLSHEEIAQKLQISENTSKSQLSRARAQVQKKFCPFT</sequence>
<name>A0ABS3BNG1_9BACT</name>
<keyword evidence="4" id="KW-0804">Transcription</keyword>
<keyword evidence="8" id="KW-1185">Reference proteome</keyword>
<evidence type="ECO:0000259" key="6">
    <source>
        <dbReference type="Pfam" id="PF08281"/>
    </source>
</evidence>
<evidence type="ECO:0000259" key="5">
    <source>
        <dbReference type="Pfam" id="PF04542"/>
    </source>
</evidence>
<dbReference type="InterPro" id="IPR007627">
    <property type="entry name" value="RNA_pol_sigma70_r2"/>
</dbReference>
<proteinExistence type="inferred from homology"/>
<dbReference type="InterPro" id="IPR039425">
    <property type="entry name" value="RNA_pol_sigma-70-like"/>
</dbReference>
<dbReference type="InterPro" id="IPR014284">
    <property type="entry name" value="RNA_pol_sigma-70_dom"/>
</dbReference>
<dbReference type="InterPro" id="IPR013325">
    <property type="entry name" value="RNA_pol_sigma_r2"/>
</dbReference>
<dbReference type="Gene3D" id="1.10.10.10">
    <property type="entry name" value="Winged helix-like DNA-binding domain superfamily/Winged helix DNA-binding domain"/>
    <property type="match status" value="1"/>
</dbReference>
<dbReference type="InterPro" id="IPR013249">
    <property type="entry name" value="RNA_pol_sigma70_r4_t2"/>
</dbReference>
<dbReference type="Proteomes" id="UP000664698">
    <property type="component" value="Unassembled WGS sequence"/>
</dbReference>
<gene>
    <name evidence="7" type="ORF">J0A67_08120</name>
</gene>
<feature type="domain" description="RNA polymerase sigma-70 region 2" evidence="5">
    <location>
        <begin position="37"/>
        <end position="103"/>
    </location>
</feature>
<evidence type="ECO:0000256" key="2">
    <source>
        <dbReference type="ARBA" id="ARBA00023015"/>
    </source>
</evidence>
<dbReference type="SUPFAM" id="SSF88659">
    <property type="entry name" value="Sigma3 and sigma4 domains of RNA polymerase sigma factors"/>
    <property type="match status" value="1"/>
</dbReference>
<evidence type="ECO:0000256" key="1">
    <source>
        <dbReference type="ARBA" id="ARBA00010641"/>
    </source>
</evidence>
<dbReference type="CDD" id="cd06171">
    <property type="entry name" value="Sigma70_r4"/>
    <property type="match status" value="1"/>
</dbReference>
<keyword evidence="3" id="KW-0731">Sigma factor</keyword>
<evidence type="ECO:0000313" key="8">
    <source>
        <dbReference type="Proteomes" id="UP000664698"/>
    </source>
</evidence>
<protein>
    <submittedName>
        <fullName evidence="7">Sigma-70 family RNA polymerase sigma factor</fullName>
    </submittedName>
</protein>
<evidence type="ECO:0000313" key="7">
    <source>
        <dbReference type="EMBL" id="MBN7800822.1"/>
    </source>
</evidence>
<comment type="similarity">
    <text evidence="1">Belongs to the sigma-70 factor family. ECF subfamily.</text>
</comment>
<dbReference type="Pfam" id="PF08281">
    <property type="entry name" value="Sigma70_r4_2"/>
    <property type="match status" value="1"/>
</dbReference>
<accession>A0ABS3BNG1</accession>
<dbReference type="NCBIfam" id="TIGR02937">
    <property type="entry name" value="sigma70-ECF"/>
    <property type="match status" value="1"/>
</dbReference>
<reference evidence="7 8" key="1">
    <citation type="submission" date="2021-03" db="EMBL/GenBank/DDBJ databases">
        <title>novel species isolated from a fishpond in China.</title>
        <authorList>
            <person name="Lu H."/>
            <person name="Cai Z."/>
        </authorList>
    </citation>
    <scope>NUCLEOTIDE SEQUENCE [LARGE SCALE GENOMIC DNA]</scope>
    <source>
        <strain evidence="7 8">JCM 31546</strain>
    </source>
</reference>
<comment type="caution">
    <text evidence="7">The sequence shown here is derived from an EMBL/GenBank/DDBJ whole genome shotgun (WGS) entry which is preliminary data.</text>
</comment>
<dbReference type="RefSeq" id="WP_206568811.1">
    <property type="nucleotide sequence ID" value="NZ_JAFKCW010000002.1"/>
</dbReference>
<dbReference type="PANTHER" id="PTHR43133">
    <property type="entry name" value="RNA POLYMERASE ECF-TYPE SIGMA FACTO"/>
    <property type="match status" value="1"/>
</dbReference>
<dbReference type="EMBL" id="JAFKCW010000002">
    <property type="protein sequence ID" value="MBN7800822.1"/>
    <property type="molecule type" value="Genomic_DNA"/>
</dbReference>
<feature type="domain" description="RNA polymerase sigma factor 70 region 4 type 2" evidence="6">
    <location>
        <begin position="131"/>
        <end position="181"/>
    </location>
</feature>
<organism evidence="7 8">
    <name type="scientific">Algoriphagus aestuariicola</name>
    <dbReference type="NCBI Taxonomy" id="1852016"/>
    <lineage>
        <taxon>Bacteria</taxon>
        <taxon>Pseudomonadati</taxon>
        <taxon>Bacteroidota</taxon>
        <taxon>Cytophagia</taxon>
        <taxon>Cytophagales</taxon>
        <taxon>Cyclobacteriaceae</taxon>
        <taxon>Algoriphagus</taxon>
    </lineage>
</organism>
<dbReference type="InterPro" id="IPR013324">
    <property type="entry name" value="RNA_pol_sigma_r3/r4-like"/>
</dbReference>
<dbReference type="Gene3D" id="1.10.1740.10">
    <property type="match status" value="1"/>
</dbReference>
<dbReference type="SUPFAM" id="SSF88946">
    <property type="entry name" value="Sigma2 domain of RNA polymerase sigma factors"/>
    <property type="match status" value="1"/>
</dbReference>